<dbReference type="GO" id="GO:0003824">
    <property type="term" value="F:catalytic activity"/>
    <property type="evidence" value="ECO:0007669"/>
    <property type="project" value="InterPro"/>
</dbReference>
<gene>
    <name evidence="9" type="ORF">ATEG_04397</name>
</gene>
<dbReference type="InterPro" id="IPR029058">
    <property type="entry name" value="AB_hydrolase_fold"/>
</dbReference>
<evidence type="ECO:0000259" key="7">
    <source>
        <dbReference type="Pfam" id="PF00561"/>
    </source>
</evidence>
<comment type="subcellular location">
    <subcellularLocation>
        <location evidence="1">Membrane</location>
        <topology evidence="1">Multi-pass membrane protein</topology>
    </subcellularLocation>
</comment>
<reference evidence="10" key="1">
    <citation type="submission" date="2005-09" db="EMBL/GenBank/DDBJ databases">
        <title>Annotation of the Aspergillus terreus NIH2624 genome.</title>
        <authorList>
            <person name="Birren B.W."/>
            <person name="Lander E.S."/>
            <person name="Galagan J.E."/>
            <person name="Nusbaum C."/>
            <person name="Devon K."/>
            <person name="Henn M."/>
            <person name="Ma L.-J."/>
            <person name="Jaffe D.B."/>
            <person name="Butler J."/>
            <person name="Alvarez P."/>
            <person name="Gnerre S."/>
            <person name="Grabherr M."/>
            <person name="Kleber M."/>
            <person name="Mauceli E.W."/>
            <person name="Brockman W."/>
            <person name="Rounsley S."/>
            <person name="Young S.K."/>
            <person name="LaButti K."/>
            <person name="Pushparaj V."/>
            <person name="DeCaprio D."/>
            <person name="Crawford M."/>
            <person name="Koehrsen M."/>
            <person name="Engels R."/>
            <person name="Montgomery P."/>
            <person name="Pearson M."/>
            <person name="Howarth C."/>
            <person name="Larson L."/>
            <person name="Luoma S."/>
            <person name="White J."/>
            <person name="Alvarado L."/>
            <person name="Kodira C.D."/>
            <person name="Zeng Q."/>
            <person name="Oleary S."/>
            <person name="Yandava C."/>
            <person name="Denning D.W."/>
            <person name="Nierman W.C."/>
            <person name="Milne T."/>
            <person name="Madden K."/>
        </authorList>
    </citation>
    <scope>NUCLEOTIDE SEQUENCE [LARGE SCALE GENOMIC DNA]</scope>
    <source>
        <strain evidence="10">NIH 2624 / FGSC A1156</strain>
    </source>
</reference>
<dbReference type="AlphaFoldDB" id="Q0CPI7"/>
<dbReference type="EMBL" id="CH476599">
    <property type="protein sequence ID" value="EAU34844.1"/>
    <property type="molecule type" value="Genomic_DNA"/>
</dbReference>
<keyword evidence="2 6" id="KW-0812">Transmembrane</keyword>
<feature type="transmembrane region" description="Helical" evidence="6">
    <location>
        <begin position="15"/>
        <end position="37"/>
    </location>
</feature>
<dbReference type="PRINTS" id="PR00412">
    <property type="entry name" value="EPOXHYDRLASE"/>
</dbReference>
<dbReference type="PANTHER" id="PTHR33048">
    <property type="entry name" value="PTH11-LIKE INTEGRAL MEMBRANE PROTEIN (AFU_ORTHOLOGUE AFUA_5G11245)"/>
    <property type="match status" value="1"/>
</dbReference>
<protein>
    <submittedName>
        <fullName evidence="9">Uncharacterized protein</fullName>
    </submittedName>
</protein>
<evidence type="ECO:0000259" key="8">
    <source>
        <dbReference type="Pfam" id="PF20684"/>
    </source>
</evidence>
<keyword evidence="4 6" id="KW-0472">Membrane</keyword>
<evidence type="ECO:0000256" key="6">
    <source>
        <dbReference type="SAM" id="Phobius"/>
    </source>
</evidence>
<accession>Q0CPI7</accession>
<evidence type="ECO:0000313" key="9">
    <source>
        <dbReference type="EMBL" id="EAU34844.1"/>
    </source>
</evidence>
<dbReference type="InterPro" id="IPR049326">
    <property type="entry name" value="Rhodopsin_dom_fungi"/>
</dbReference>
<dbReference type="PANTHER" id="PTHR33048:SF155">
    <property type="entry name" value="INTEGRAL MEMBRANE PROTEIN"/>
    <property type="match status" value="1"/>
</dbReference>
<dbReference type="OrthoDB" id="19657at2759"/>
<dbReference type="GO" id="GO:0016020">
    <property type="term" value="C:membrane"/>
    <property type="evidence" value="ECO:0007669"/>
    <property type="project" value="UniProtKB-SubCell"/>
</dbReference>
<evidence type="ECO:0000256" key="3">
    <source>
        <dbReference type="ARBA" id="ARBA00022989"/>
    </source>
</evidence>
<dbReference type="GeneID" id="4320515"/>
<name>Q0CPI7_ASPTN</name>
<dbReference type="SUPFAM" id="SSF53474">
    <property type="entry name" value="alpha/beta-Hydrolases"/>
    <property type="match status" value="1"/>
</dbReference>
<feature type="transmembrane region" description="Helical" evidence="6">
    <location>
        <begin position="119"/>
        <end position="141"/>
    </location>
</feature>
<dbReference type="Pfam" id="PF20684">
    <property type="entry name" value="Fung_rhodopsin"/>
    <property type="match status" value="1"/>
</dbReference>
<sequence>MATDTAYDAQDQGPALLVVIWTLTGITTVMVAVRLFIRTKIIRNLGLDDWLIAFSMVCTRPPASATARDHINPHSPVQVLGLVNVALTTLAVHHGFGKHSSTIGPVATEKANFIIDIGWIFGILSFAVPKLGIAALLTRILNPSPRVWWMIWGLTGFVGVVAVVNILVFFTSCNPPEALWHPTAGMTCRSTDVIIGYATFNGATSAFTDLALAVYPSMVLWRLQMSLRKKIALCLALGVGTVSACAAIIKITHLKALADVTDATSTDGSWSLVMWTNLAMAASKTVQVPHLGGIKAGYALANDTYDPSKPTCVLINSMCMTVSLYQAQFQDPQLTAAMNLLAIEPLGHGSTSCAAEHFTYWDTAIMALQVMDQLGIKQAFALGTSQGGWMVARMALLAPDRILGIMPLGASMDYESADSRSKGCWDPAPLLTPFYQKWTSAVPTPDFVVDETWRGMVGSFGFGAHATAESTAFWSDTLRDVYQGDEGRRKVRMAVICLLERDGLLLRVGDIQCPVHWLHGTEDTVYSTQVAAEQIQLFVRSREAKLVPIEGGAHYLNATNPDQVNQALLEMVNKYK</sequence>
<evidence type="ECO:0000313" key="10">
    <source>
        <dbReference type="Proteomes" id="UP000007963"/>
    </source>
</evidence>
<evidence type="ECO:0000256" key="2">
    <source>
        <dbReference type="ARBA" id="ARBA00022692"/>
    </source>
</evidence>
<keyword evidence="3 6" id="KW-1133">Transmembrane helix</keyword>
<proteinExistence type="inferred from homology"/>
<dbReference type="eggNOG" id="ENOG502SJFK">
    <property type="taxonomic scope" value="Eukaryota"/>
</dbReference>
<feature type="domain" description="Rhodopsin" evidence="8">
    <location>
        <begin position="33"/>
        <end position="278"/>
    </location>
</feature>
<dbReference type="STRING" id="341663.Q0CPI7"/>
<feature type="domain" description="AB hydrolase-1" evidence="7">
    <location>
        <begin position="337"/>
        <end position="412"/>
    </location>
</feature>
<dbReference type="InterPro" id="IPR000073">
    <property type="entry name" value="AB_hydrolase_1"/>
</dbReference>
<dbReference type="InterPro" id="IPR000639">
    <property type="entry name" value="Epox_hydrolase-like"/>
</dbReference>
<dbReference type="VEuPathDB" id="FungiDB:ATEG_04397"/>
<comment type="similarity">
    <text evidence="5">Belongs to the SAT4 family.</text>
</comment>
<dbReference type="Pfam" id="PF00561">
    <property type="entry name" value="Abhydrolase_1"/>
    <property type="match status" value="1"/>
</dbReference>
<dbReference type="Proteomes" id="UP000007963">
    <property type="component" value="Unassembled WGS sequence"/>
</dbReference>
<evidence type="ECO:0000256" key="4">
    <source>
        <dbReference type="ARBA" id="ARBA00023136"/>
    </source>
</evidence>
<evidence type="ECO:0000256" key="5">
    <source>
        <dbReference type="ARBA" id="ARBA00038359"/>
    </source>
</evidence>
<dbReference type="Gene3D" id="3.40.50.1820">
    <property type="entry name" value="alpha/beta hydrolase"/>
    <property type="match status" value="1"/>
</dbReference>
<feature type="transmembrane region" description="Helical" evidence="6">
    <location>
        <begin position="147"/>
        <end position="170"/>
    </location>
</feature>
<dbReference type="HOGENOM" id="CLU_473242_0_0_1"/>
<dbReference type="InterPro" id="IPR052337">
    <property type="entry name" value="SAT4-like"/>
</dbReference>
<dbReference type="RefSeq" id="XP_001213575.1">
    <property type="nucleotide sequence ID" value="XM_001213575.1"/>
</dbReference>
<organism evidence="9 10">
    <name type="scientific">Aspergillus terreus (strain NIH 2624 / FGSC A1156)</name>
    <dbReference type="NCBI Taxonomy" id="341663"/>
    <lineage>
        <taxon>Eukaryota</taxon>
        <taxon>Fungi</taxon>
        <taxon>Dikarya</taxon>
        <taxon>Ascomycota</taxon>
        <taxon>Pezizomycotina</taxon>
        <taxon>Eurotiomycetes</taxon>
        <taxon>Eurotiomycetidae</taxon>
        <taxon>Eurotiales</taxon>
        <taxon>Aspergillaceae</taxon>
        <taxon>Aspergillus</taxon>
        <taxon>Aspergillus subgen. Circumdati</taxon>
    </lineage>
</organism>
<evidence type="ECO:0000256" key="1">
    <source>
        <dbReference type="ARBA" id="ARBA00004141"/>
    </source>
</evidence>